<sequence>MVKSQPILESGDWLIGGDIHVIERIKWNDGLDHYRLTPNEIRLKIEHGSYDAVVAFQLRNPIHNGHVLLMNNTIQMLLKKGHKSPLLLLHPLGGKTKDDDVPLHVRIKQHEALFEEKVLDIDQTLMAIFPSPMSYAGPTEVLWHCRARMICGVSYYIVGRDPAGLPHPELPNKDLFDPTHGAKLLVHAPIISNSLKIVPFTVVGYNKNSRKMEIYDPSRGEDFLFISGTMMRAYAKERVDPPDGFMSKKSWRIVADYYSNK</sequence>
<dbReference type="GO" id="GO:0004781">
    <property type="term" value="F:sulfate adenylyltransferase (ATP) activity"/>
    <property type="evidence" value="ECO:0007669"/>
    <property type="project" value="InterPro"/>
</dbReference>
<evidence type="ECO:0000256" key="2">
    <source>
        <dbReference type="ARBA" id="ARBA00007268"/>
    </source>
</evidence>
<evidence type="ECO:0000313" key="10">
    <source>
        <dbReference type="Proteomes" id="UP000031668"/>
    </source>
</evidence>
<dbReference type="FunFam" id="3.40.50.620:FF:000006">
    <property type="entry name" value="bifunctional 3'-phosphoadenosine 5'-phosphosulfate synthase 1"/>
    <property type="match status" value="1"/>
</dbReference>
<protein>
    <submittedName>
        <fullName evidence="9">Bifunctional 3'-phosphoadenosine 5'-phosphosulfate synthase 2</fullName>
    </submittedName>
</protein>
<proteinExistence type="inferred from homology"/>
<comment type="caution">
    <text evidence="9">The sequence shown here is derived from an EMBL/GenBank/DDBJ whole genome shotgun (WGS) entry which is preliminary data.</text>
</comment>
<evidence type="ECO:0000259" key="8">
    <source>
        <dbReference type="Pfam" id="PF01747"/>
    </source>
</evidence>
<name>A0A0C2MDU2_THEKT</name>
<dbReference type="Proteomes" id="UP000031668">
    <property type="component" value="Unassembled WGS sequence"/>
</dbReference>
<dbReference type="SUPFAM" id="SSF52374">
    <property type="entry name" value="Nucleotidylyl transferase"/>
    <property type="match status" value="1"/>
</dbReference>
<comment type="similarity">
    <text evidence="3">In the C-terminal section; belongs to the sulfate adenylyltransferase family.</text>
</comment>
<keyword evidence="6" id="KW-0547">Nucleotide-binding</keyword>
<evidence type="ECO:0000256" key="6">
    <source>
        <dbReference type="ARBA" id="ARBA00022741"/>
    </source>
</evidence>
<accession>A0A0C2MDU2</accession>
<dbReference type="InterPro" id="IPR014729">
    <property type="entry name" value="Rossmann-like_a/b/a_fold"/>
</dbReference>
<evidence type="ECO:0000313" key="9">
    <source>
        <dbReference type="EMBL" id="KII62469.1"/>
    </source>
</evidence>
<evidence type="ECO:0000256" key="7">
    <source>
        <dbReference type="ARBA" id="ARBA00022840"/>
    </source>
</evidence>
<comment type="similarity">
    <text evidence="2">In the N-terminal section; belongs to the APS kinase family.</text>
</comment>
<evidence type="ECO:0000256" key="4">
    <source>
        <dbReference type="ARBA" id="ARBA00022679"/>
    </source>
</evidence>
<feature type="domain" description="Sulphate adenylyltransferase catalytic" evidence="8">
    <location>
        <begin position="33"/>
        <end position="256"/>
    </location>
</feature>
<keyword evidence="10" id="KW-1185">Reference proteome</keyword>
<dbReference type="EMBL" id="JWZT01004976">
    <property type="protein sequence ID" value="KII62469.1"/>
    <property type="molecule type" value="Genomic_DNA"/>
</dbReference>
<dbReference type="GO" id="GO:0004020">
    <property type="term" value="F:adenylylsulfate kinase activity"/>
    <property type="evidence" value="ECO:0007669"/>
    <property type="project" value="TreeGrafter"/>
</dbReference>
<dbReference type="OrthoDB" id="506431at2759"/>
<keyword evidence="5" id="KW-0548">Nucleotidyltransferase</keyword>
<evidence type="ECO:0000256" key="3">
    <source>
        <dbReference type="ARBA" id="ARBA00009290"/>
    </source>
</evidence>
<dbReference type="GO" id="GO:0000103">
    <property type="term" value="P:sulfate assimilation"/>
    <property type="evidence" value="ECO:0007669"/>
    <property type="project" value="TreeGrafter"/>
</dbReference>
<dbReference type="GO" id="GO:0050428">
    <property type="term" value="P:3'-phosphoadenosine 5'-phosphosulfate biosynthetic process"/>
    <property type="evidence" value="ECO:0007669"/>
    <property type="project" value="TreeGrafter"/>
</dbReference>
<evidence type="ECO:0000256" key="5">
    <source>
        <dbReference type="ARBA" id="ARBA00022695"/>
    </source>
</evidence>
<gene>
    <name evidence="9" type="ORF">RF11_13840</name>
</gene>
<organism evidence="9 10">
    <name type="scientific">Thelohanellus kitauei</name>
    <name type="common">Myxosporean</name>
    <dbReference type="NCBI Taxonomy" id="669202"/>
    <lineage>
        <taxon>Eukaryota</taxon>
        <taxon>Metazoa</taxon>
        <taxon>Cnidaria</taxon>
        <taxon>Myxozoa</taxon>
        <taxon>Myxosporea</taxon>
        <taxon>Bivalvulida</taxon>
        <taxon>Platysporina</taxon>
        <taxon>Myxobolidae</taxon>
        <taxon>Thelohanellus</taxon>
    </lineage>
</organism>
<dbReference type="PANTHER" id="PTHR11055">
    <property type="entry name" value="BIFUNCTIONAL 3'-PHOSPHOADENOSINE 5'-PHOSPHOSULFATE SYNTHASE"/>
    <property type="match status" value="1"/>
</dbReference>
<dbReference type="Pfam" id="PF01747">
    <property type="entry name" value="ATP-sulfurylase"/>
    <property type="match status" value="1"/>
</dbReference>
<dbReference type="PANTHER" id="PTHR11055:SF1">
    <property type="entry name" value="PAPS SYNTHETASE, ISOFORM D"/>
    <property type="match status" value="1"/>
</dbReference>
<dbReference type="Gene3D" id="3.40.50.620">
    <property type="entry name" value="HUPs"/>
    <property type="match status" value="1"/>
</dbReference>
<comment type="pathway">
    <text evidence="1">Sulfur metabolism; sulfate assimilation.</text>
</comment>
<dbReference type="OMA" id="CRARMIC"/>
<dbReference type="GO" id="GO:0005524">
    <property type="term" value="F:ATP binding"/>
    <property type="evidence" value="ECO:0007669"/>
    <property type="project" value="UniProtKB-KW"/>
</dbReference>
<keyword evidence="4" id="KW-0808">Transferase</keyword>
<dbReference type="InterPro" id="IPR024951">
    <property type="entry name" value="Sulfurylase_cat_dom"/>
</dbReference>
<evidence type="ECO:0000256" key="1">
    <source>
        <dbReference type="ARBA" id="ARBA00005050"/>
    </source>
</evidence>
<reference evidence="9 10" key="1">
    <citation type="journal article" date="2014" name="Genome Biol. Evol.">
        <title>The genome of the myxosporean Thelohanellus kitauei shows adaptations to nutrient acquisition within its fish host.</title>
        <authorList>
            <person name="Yang Y."/>
            <person name="Xiong J."/>
            <person name="Zhou Z."/>
            <person name="Huo F."/>
            <person name="Miao W."/>
            <person name="Ran C."/>
            <person name="Liu Y."/>
            <person name="Zhang J."/>
            <person name="Feng J."/>
            <person name="Wang M."/>
            <person name="Wang M."/>
            <person name="Wang L."/>
            <person name="Yao B."/>
        </authorList>
    </citation>
    <scope>NUCLEOTIDE SEQUENCE [LARGE SCALE GENOMIC DNA]</scope>
    <source>
        <strain evidence="9">Wuqing</strain>
    </source>
</reference>
<dbReference type="AlphaFoldDB" id="A0A0C2MDU2"/>
<keyword evidence="7" id="KW-0067">ATP-binding</keyword>